<feature type="compositionally biased region" description="Polar residues" evidence="1">
    <location>
        <begin position="829"/>
        <end position="842"/>
    </location>
</feature>
<evidence type="ECO:0000256" key="1">
    <source>
        <dbReference type="SAM" id="MobiDB-lite"/>
    </source>
</evidence>
<gene>
    <name evidence="2" type="ORF">SCODWIG_00269</name>
</gene>
<feature type="compositionally biased region" description="Low complexity" evidence="1">
    <location>
        <begin position="891"/>
        <end position="922"/>
    </location>
</feature>
<keyword evidence="3" id="KW-1185">Reference proteome</keyword>
<organism evidence="2 3">
    <name type="scientific">Saccharomycodes ludwigii</name>
    <dbReference type="NCBI Taxonomy" id="36035"/>
    <lineage>
        <taxon>Eukaryota</taxon>
        <taxon>Fungi</taxon>
        <taxon>Dikarya</taxon>
        <taxon>Ascomycota</taxon>
        <taxon>Saccharomycotina</taxon>
        <taxon>Saccharomycetes</taxon>
        <taxon>Saccharomycodales</taxon>
        <taxon>Saccharomycodaceae</taxon>
        <taxon>Saccharomycodes</taxon>
    </lineage>
</organism>
<dbReference type="InterPro" id="IPR008936">
    <property type="entry name" value="Rho_GTPase_activation_prot"/>
</dbReference>
<dbReference type="EMBL" id="UFAJ01000020">
    <property type="protein sequence ID" value="SSD58508.1"/>
    <property type="molecule type" value="Genomic_DNA"/>
</dbReference>
<evidence type="ECO:0008006" key="4">
    <source>
        <dbReference type="Google" id="ProtNLM"/>
    </source>
</evidence>
<reference evidence="3" key="1">
    <citation type="submission" date="2018-06" db="EMBL/GenBank/DDBJ databases">
        <authorList>
            <person name="Guldener U."/>
        </authorList>
    </citation>
    <scope>NUCLEOTIDE SEQUENCE [LARGE SCALE GENOMIC DNA]</scope>
    <source>
        <strain evidence="3">UTAD17</strain>
    </source>
</reference>
<feature type="region of interest" description="Disordered" evidence="1">
    <location>
        <begin position="829"/>
        <end position="866"/>
    </location>
</feature>
<evidence type="ECO:0000313" key="3">
    <source>
        <dbReference type="Proteomes" id="UP000262825"/>
    </source>
</evidence>
<feature type="compositionally biased region" description="Polar residues" evidence="1">
    <location>
        <begin position="923"/>
        <end position="934"/>
    </location>
</feature>
<proteinExistence type="predicted"/>
<evidence type="ECO:0000313" key="2">
    <source>
        <dbReference type="EMBL" id="SSD58508.1"/>
    </source>
</evidence>
<feature type="compositionally biased region" description="Low complexity" evidence="1">
    <location>
        <begin position="938"/>
        <end position="948"/>
    </location>
</feature>
<sequence length="968" mass="110222">MIPGYKTNTFWSEDIITGLNCFLRRIELDTKELQTLLKFYEDFTSKFIYASKDNLNALSKEYSIDIASATGSTNNTNTAVTQKKNFNAKLNSILKEDNPFELDFYSNGETSICSTLYLEQTNTLSFLANTILQQVLFKLENYCTHMVETCLFEYKEFQMEINDILMKLYKNYMNQLEITKNYYIQYKELYDHIQTAYVTTSNTKVLENNSENDSDKETDDEKQQTIFVKKTIRKSKEKDSNDGIKYPIELDNQTKIVIRNKEAFVTFLGNIDKHLVKKRKLISLLEKNSEYFSGSALYDSLKKNYSRLDTSLYNLESIGMNLILLGVIKPCNATGLSTSTSGAQPQSSLQQYHFNSNGSYEWGSTFDKIMEEKNKIQDNHPQQNEAPLQNFGSSLNQFIRKVSENWAAAENDNNPEYADNKTAINNEKDLNKNIEKFEQLKEIYFTEHDKLGKNLTDFEMSFSKSMEVYEKLFIKKCQVVTSARNTFNEILLYVSAEITRSLKEKEEKEAMINFNVECEKLYSGIYSYGVLGNFVKPKNGSIPFLKLDAKTGVKQQPIFQAELIGNECPYILTKVLENLEQTSEWDLIIKTWDTMNSSDIFLQGYQLKRELTNIYKNADDQESAIDLFLNRFAASSNNIYNLILLLKLWLLDLPDSLLPIGLYDSLKSNNYDCLNHLSLCNLLAIKRVVLHFNSLDKDGNIGDVLFSSDSNTNNRGNIPLSQFFIFNRSPKDLATTNDIMRNIIFNKDIRESLDKAIKEKSLLSVAKPPVEAQITQRHVKPSIAVQNNDNIDDEFEQKRKITPTIVAEATTTNIRNSLTNALEKLTMSNHNNIDSSTTTTDKSNGDRNISEVESNKTDATDTSVSQRNEEFIPKPFKRLNNQQLPHALPTSLSKSSSMRSIRGNIGNGALSGNNGGNNTSNNVYSMKSNNSTPDLLSRSRSGSSNFNSKRLSGINLLNNSHLKPSPGL</sequence>
<feature type="region of interest" description="Disordered" evidence="1">
    <location>
        <begin position="888"/>
        <end position="951"/>
    </location>
</feature>
<dbReference type="VEuPathDB" id="FungiDB:SCODWIG_00269"/>
<protein>
    <recommendedName>
        <fullName evidence="4">Rho-GAP domain-containing protein</fullName>
    </recommendedName>
</protein>
<dbReference type="AlphaFoldDB" id="A0A376B1E7"/>
<accession>A0A376B1E7</accession>
<dbReference type="SUPFAM" id="SSF48350">
    <property type="entry name" value="GTPase activation domain, GAP"/>
    <property type="match status" value="1"/>
</dbReference>
<dbReference type="OrthoDB" id="2155291at2759"/>
<dbReference type="Proteomes" id="UP000262825">
    <property type="component" value="Unassembled WGS sequence"/>
</dbReference>
<name>A0A376B1E7_9ASCO</name>
<feature type="compositionally biased region" description="Basic and acidic residues" evidence="1">
    <location>
        <begin position="843"/>
        <end position="859"/>
    </location>
</feature>